<name>A0A1Y3BAL1_EURMA</name>
<dbReference type="OrthoDB" id="414661at2759"/>
<accession>A0A1Y3BAL1</accession>
<protein>
    <submittedName>
        <fullName evidence="1">Uncharacterized protein</fullName>
    </submittedName>
</protein>
<keyword evidence="2" id="KW-1185">Reference proteome</keyword>
<proteinExistence type="predicted"/>
<organism evidence="1 2">
    <name type="scientific">Euroglyphus maynei</name>
    <name type="common">Mayne's house dust mite</name>
    <dbReference type="NCBI Taxonomy" id="6958"/>
    <lineage>
        <taxon>Eukaryota</taxon>
        <taxon>Metazoa</taxon>
        <taxon>Ecdysozoa</taxon>
        <taxon>Arthropoda</taxon>
        <taxon>Chelicerata</taxon>
        <taxon>Arachnida</taxon>
        <taxon>Acari</taxon>
        <taxon>Acariformes</taxon>
        <taxon>Sarcoptiformes</taxon>
        <taxon>Astigmata</taxon>
        <taxon>Psoroptidia</taxon>
        <taxon>Analgoidea</taxon>
        <taxon>Pyroglyphidae</taxon>
        <taxon>Pyroglyphinae</taxon>
        <taxon>Euroglyphus</taxon>
    </lineage>
</organism>
<reference evidence="1 2" key="1">
    <citation type="submission" date="2017-03" db="EMBL/GenBank/DDBJ databases">
        <title>Genome Survey of Euroglyphus maynei.</title>
        <authorList>
            <person name="Arlian L.G."/>
            <person name="Morgan M.S."/>
            <person name="Rider S.D."/>
        </authorList>
    </citation>
    <scope>NUCLEOTIDE SEQUENCE [LARGE SCALE GENOMIC DNA]</scope>
    <source>
        <strain evidence="1">Arlian Lab</strain>
        <tissue evidence="1">Whole body</tissue>
    </source>
</reference>
<dbReference type="AlphaFoldDB" id="A0A1Y3BAL1"/>
<feature type="non-terminal residue" evidence="1">
    <location>
        <position position="94"/>
    </location>
</feature>
<comment type="caution">
    <text evidence="1">The sequence shown here is derived from an EMBL/GenBank/DDBJ whole genome shotgun (WGS) entry which is preliminary data.</text>
</comment>
<sequence length="94" mass="10400">MNKLGESLKIRPKQCTNAMGEQGTCMFVWECIKTEGKHLGTCADGFLFGSCCGHNDVVNSIQNEFPVTSSTMVTANKDKLRPWSHRPNMTTTTT</sequence>
<dbReference type="EMBL" id="MUJZ01034507">
    <property type="protein sequence ID" value="OTF77064.1"/>
    <property type="molecule type" value="Genomic_DNA"/>
</dbReference>
<evidence type="ECO:0000313" key="1">
    <source>
        <dbReference type="EMBL" id="OTF77064.1"/>
    </source>
</evidence>
<dbReference type="Proteomes" id="UP000194236">
    <property type="component" value="Unassembled WGS sequence"/>
</dbReference>
<gene>
    <name evidence="1" type="ORF">BLA29_011523</name>
</gene>
<evidence type="ECO:0000313" key="2">
    <source>
        <dbReference type="Proteomes" id="UP000194236"/>
    </source>
</evidence>